<evidence type="ECO:0000313" key="2">
    <source>
        <dbReference type="Proteomes" id="UP000470771"/>
    </source>
</evidence>
<name>A0A6N9NFG8_9FLAO</name>
<dbReference type="RefSeq" id="WP_160632347.1">
    <property type="nucleotide sequence ID" value="NZ_WWNE01000005.1"/>
</dbReference>
<keyword evidence="2" id="KW-1185">Reference proteome</keyword>
<dbReference type="AlphaFoldDB" id="A0A6N9NFG8"/>
<gene>
    <name evidence="1" type="ORF">GQN54_04620</name>
</gene>
<proteinExistence type="predicted"/>
<dbReference type="Proteomes" id="UP000470771">
    <property type="component" value="Unassembled WGS sequence"/>
</dbReference>
<accession>A0A6N9NFG8</accession>
<dbReference type="EMBL" id="WWNE01000005">
    <property type="protein sequence ID" value="NBG65386.1"/>
    <property type="molecule type" value="Genomic_DNA"/>
</dbReference>
<sequence>MLKKSSILSFAFLEGFCVILIELASGRIVGTLGIKILKATRDKFSKDIYNYSFIKNRIQ</sequence>
<evidence type="ECO:0000313" key="1">
    <source>
        <dbReference type="EMBL" id="NBG65386.1"/>
    </source>
</evidence>
<protein>
    <submittedName>
        <fullName evidence="1">Uncharacterized protein</fullName>
    </submittedName>
</protein>
<reference evidence="1 2" key="1">
    <citation type="submission" date="2019-12" db="EMBL/GenBank/DDBJ databases">
        <authorList>
            <person name="Zhao J."/>
        </authorList>
    </citation>
    <scope>NUCLEOTIDE SEQUENCE [LARGE SCALE GENOMIC DNA]</scope>
    <source>
        <strain evidence="1 2">S-15</strain>
    </source>
</reference>
<organism evidence="1 2">
    <name type="scientific">Acidiluteibacter ferrifornacis</name>
    <dbReference type="NCBI Taxonomy" id="2692424"/>
    <lineage>
        <taxon>Bacteria</taxon>
        <taxon>Pseudomonadati</taxon>
        <taxon>Bacteroidota</taxon>
        <taxon>Flavobacteriia</taxon>
        <taxon>Flavobacteriales</taxon>
        <taxon>Cryomorphaceae</taxon>
        <taxon>Acidiluteibacter</taxon>
    </lineage>
</organism>
<comment type="caution">
    <text evidence="1">The sequence shown here is derived from an EMBL/GenBank/DDBJ whole genome shotgun (WGS) entry which is preliminary data.</text>
</comment>